<protein>
    <recommendedName>
        <fullName evidence="3">HutD family protein</fullName>
    </recommendedName>
</protein>
<proteinExistence type="predicted"/>
<comment type="caution">
    <text evidence="1">The sequence shown here is derived from an EMBL/GenBank/DDBJ whole genome shotgun (WGS) entry which is preliminary data.</text>
</comment>
<dbReference type="Proteomes" id="UP001601197">
    <property type="component" value="Unassembled WGS sequence"/>
</dbReference>
<evidence type="ECO:0000313" key="2">
    <source>
        <dbReference type="Proteomes" id="UP001601197"/>
    </source>
</evidence>
<accession>A0ABW6KT82</accession>
<name>A0ABW6KT82_9ACTN</name>
<evidence type="ECO:0008006" key="3">
    <source>
        <dbReference type="Google" id="ProtNLM"/>
    </source>
</evidence>
<dbReference type="RefSeq" id="WP_388347795.1">
    <property type="nucleotide sequence ID" value="NZ_JBIAFJ010000013.1"/>
</dbReference>
<gene>
    <name evidence="1" type="ORF">ACFYNZ_16570</name>
</gene>
<dbReference type="EMBL" id="JBIAFJ010000013">
    <property type="protein sequence ID" value="MFE9171112.1"/>
    <property type="molecule type" value="Genomic_DNA"/>
</dbReference>
<keyword evidence="2" id="KW-1185">Reference proteome</keyword>
<sequence>MRLLLRANAHRQVDGGCREVAAAPDTPRREPWQWQVRLLAAGHGPSAAPLPGARRIAEPLPDGAVLEVAADPAVVRPGVEVVDPGAGTTLDRAEGDVVVLVSSGGRLLVEGRHLLADADAMVLAGDDPLSVDVRRPDSADTPGSTDARLAVIRLAPAGDRVLSWVP</sequence>
<evidence type="ECO:0000313" key="1">
    <source>
        <dbReference type="EMBL" id="MFE9171112.1"/>
    </source>
</evidence>
<organism evidence="1 2">
    <name type="scientific">Streptomyces kebangsaanensis</name>
    <dbReference type="NCBI Taxonomy" id="864058"/>
    <lineage>
        <taxon>Bacteria</taxon>
        <taxon>Bacillati</taxon>
        <taxon>Actinomycetota</taxon>
        <taxon>Actinomycetes</taxon>
        <taxon>Kitasatosporales</taxon>
        <taxon>Streptomycetaceae</taxon>
        <taxon>Streptomyces</taxon>
    </lineage>
</organism>
<reference evidence="1 2" key="1">
    <citation type="submission" date="2024-10" db="EMBL/GenBank/DDBJ databases">
        <title>The Natural Products Discovery Center: Release of the First 8490 Sequenced Strains for Exploring Actinobacteria Biosynthetic Diversity.</title>
        <authorList>
            <person name="Kalkreuter E."/>
            <person name="Kautsar S.A."/>
            <person name="Yang D."/>
            <person name="Bader C.D."/>
            <person name="Teijaro C.N."/>
            <person name="Fluegel L."/>
            <person name="Davis C.M."/>
            <person name="Simpson J.R."/>
            <person name="Lauterbach L."/>
            <person name="Steele A.D."/>
            <person name="Gui C."/>
            <person name="Meng S."/>
            <person name="Li G."/>
            <person name="Viehrig K."/>
            <person name="Ye F."/>
            <person name="Su P."/>
            <person name="Kiefer A.F."/>
            <person name="Nichols A."/>
            <person name="Cepeda A.J."/>
            <person name="Yan W."/>
            <person name="Fan B."/>
            <person name="Jiang Y."/>
            <person name="Adhikari A."/>
            <person name="Zheng C.-J."/>
            <person name="Schuster L."/>
            <person name="Cowan T.M."/>
            <person name="Smanski M.J."/>
            <person name="Chevrette M.G."/>
            <person name="De Carvalho L.P.S."/>
            <person name="Shen B."/>
        </authorList>
    </citation>
    <scope>NUCLEOTIDE SEQUENCE [LARGE SCALE GENOMIC DNA]</scope>
    <source>
        <strain evidence="1 2">NPDC007147</strain>
    </source>
</reference>